<proteinExistence type="predicted"/>
<dbReference type="PANTHER" id="PTHR43341:SF1">
    <property type="entry name" value="GENERAL AMINO-ACID PERMEASE GAP1"/>
    <property type="match status" value="1"/>
</dbReference>
<evidence type="ECO:0000259" key="9">
    <source>
        <dbReference type="Pfam" id="PF00324"/>
    </source>
</evidence>
<name>A0AAD9Z5M9_9LECA</name>
<feature type="transmembrane region" description="Helical" evidence="7">
    <location>
        <begin position="63"/>
        <end position="83"/>
    </location>
</feature>
<evidence type="ECO:0000256" key="8">
    <source>
        <dbReference type="SAM" id="SignalP"/>
    </source>
</evidence>
<reference evidence="10" key="1">
    <citation type="submission" date="2022-11" db="EMBL/GenBank/DDBJ databases">
        <title>Chromosomal genome sequence assembly and mating type (MAT) locus characterization of the leprose asexual lichenized fungus Lepraria neglecta (Nyl.) Erichsen.</title>
        <authorList>
            <person name="Allen J.L."/>
            <person name="Pfeffer B."/>
        </authorList>
    </citation>
    <scope>NUCLEOTIDE SEQUENCE</scope>
    <source>
        <strain evidence="10">Allen 5258</strain>
    </source>
</reference>
<keyword evidence="3 7" id="KW-0812">Transmembrane</keyword>
<sequence>MPVTLYLVGIFLVGLCINYLDPRLPHPHVDYLSSPRLNGITTALRSPQVIVIHDAGITGLPGFLNGAFLFSALTAARTLFFLARRSSFKGIRNTIGRTNNGHTPLAAILLSFVPGLLAFLVVGAAKTAFEEVLKGFFPSLKSANLSSSLFSCLVAFIPVLCSASMQANVWLFSGSGKGKIGSGSVLFRWLTECRMKLFPNTIDRNRSDYRDRHYRAHWQPMWAIIGLVLCTLLLLSLGWGAVYDLCAKTQGVTKEDSIVDLVAAYLGSALFIGVYLVYKFVYKTEIRPYSSFRDKWFPTDVPDETGTSLLRIRHGKLGAVVDFISWIR</sequence>
<feature type="signal peptide" evidence="8">
    <location>
        <begin position="1"/>
        <end position="16"/>
    </location>
</feature>
<dbReference type="InterPro" id="IPR050524">
    <property type="entry name" value="APC_YAT"/>
</dbReference>
<dbReference type="AlphaFoldDB" id="A0AAD9Z5M9"/>
<dbReference type="EMBL" id="JASNWA010000008">
    <property type="protein sequence ID" value="KAK3171964.1"/>
    <property type="molecule type" value="Genomic_DNA"/>
</dbReference>
<feature type="domain" description="Amino acid permease/ SLC12A" evidence="9">
    <location>
        <begin position="4"/>
        <end position="132"/>
    </location>
</feature>
<organism evidence="10 11">
    <name type="scientific">Lepraria neglecta</name>
    <dbReference type="NCBI Taxonomy" id="209136"/>
    <lineage>
        <taxon>Eukaryota</taxon>
        <taxon>Fungi</taxon>
        <taxon>Dikarya</taxon>
        <taxon>Ascomycota</taxon>
        <taxon>Pezizomycotina</taxon>
        <taxon>Lecanoromycetes</taxon>
        <taxon>OSLEUM clade</taxon>
        <taxon>Lecanoromycetidae</taxon>
        <taxon>Lecanorales</taxon>
        <taxon>Lecanorineae</taxon>
        <taxon>Stereocaulaceae</taxon>
        <taxon>Lepraria</taxon>
    </lineage>
</organism>
<evidence type="ECO:0000313" key="11">
    <source>
        <dbReference type="Proteomes" id="UP001276659"/>
    </source>
</evidence>
<dbReference type="InterPro" id="IPR004841">
    <property type="entry name" value="AA-permease/SLC12A_dom"/>
</dbReference>
<keyword evidence="4" id="KW-0029">Amino-acid transport</keyword>
<comment type="subcellular location">
    <subcellularLocation>
        <location evidence="1">Membrane</location>
        <topology evidence="1">Multi-pass membrane protein</topology>
    </subcellularLocation>
</comment>
<dbReference type="PANTHER" id="PTHR43341">
    <property type="entry name" value="AMINO ACID PERMEASE"/>
    <property type="match status" value="1"/>
</dbReference>
<keyword evidence="11" id="KW-1185">Reference proteome</keyword>
<keyword evidence="2" id="KW-0813">Transport</keyword>
<accession>A0AAD9Z5M9</accession>
<evidence type="ECO:0000313" key="10">
    <source>
        <dbReference type="EMBL" id="KAK3171964.1"/>
    </source>
</evidence>
<feature type="transmembrane region" description="Helical" evidence="7">
    <location>
        <begin position="262"/>
        <end position="281"/>
    </location>
</feature>
<feature type="transmembrane region" description="Helical" evidence="7">
    <location>
        <begin position="145"/>
        <end position="172"/>
    </location>
</feature>
<dbReference type="Proteomes" id="UP001276659">
    <property type="component" value="Unassembled WGS sequence"/>
</dbReference>
<protein>
    <recommendedName>
        <fullName evidence="9">Amino acid permease/ SLC12A domain-containing protein</fullName>
    </recommendedName>
</protein>
<evidence type="ECO:0000256" key="5">
    <source>
        <dbReference type="ARBA" id="ARBA00022989"/>
    </source>
</evidence>
<feature type="transmembrane region" description="Helical" evidence="7">
    <location>
        <begin position="104"/>
        <end position="125"/>
    </location>
</feature>
<feature type="chain" id="PRO_5042255310" description="Amino acid permease/ SLC12A domain-containing protein" evidence="8">
    <location>
        <begin position="17"/>
        <end position="328"/>
    </location>
</feature>
<feature type="transmembrane region" description="Helical" evidence="7">
    <location>
        <begin position="220"/>
        <end position="242"/>
    </location>
</feature>
<evidence type="ECO:0000256" key="1">
    <source>
        <dbReference type="ARBA" id="ARBA00004141"/>
    </source>
</evidence>
<dbReference type="Pfam" id="PF00324">
    <property type="entry name" value="AA_permease"/>
    <property type="match status" value="2"/>
</dbReference>
<keyword evidence="6 7" id="KW-0472">Membrane</keyword>
<dbReference type="GO" id="GO:0016020">
    <property type="term" value="C:membrane"/>
    <property type="evidence" value="ECO:0007669"/>
    <property type="project" value="UniProtKB-SubCell"/>
</dbReference>
<dbReference type="Gene3D" id="1.20.1740.10">
    <property type="entry name" value="Amino acid/polyamine transporter I"/>
    <property type="match status" value="1"/>
</dbReference>
<feature type="domain" description="Amino acid permease/ SLC12A" evidence="9">
    <location>
        <begin position="147"/>
        <end position="286"/>
    </location>
</feature>
<comment type="caution">
    <text evidence="10">The sequence shown here is derived from an EMBL/GenBank/DDBJ whole genome shotgun (WGS) entry which is preliminary data.</text>
</comment>
<evidence type="ECO:0000256" key="6">
    <source>
        <dbReference type="ARBA" id="ARBA00023136"/>
    </source>
</evidence>
<gene>
    <name evidence="10" type="ORF">OEA41_004048</name>
</gene>
<dbReference type="GO" id="GO:0015171">
    <property type="term" value="F:amino acid transmembrane transporter activity"/>
    <property type="evidence" value="ECO:0007669"/>
    <property type="project" value="TreeGrafter"/>
</dbReference>
<evidence type="ECO:0000256" key="3">
    <source>
        <dbReference type="ARBA" id="ARBA00022692"/>
    </source>
</evidence>
<keyword evidence="8" id="KW-0732">Signal</keyword>
<evidence type="ECO:0000256" key="7">
    <source>
        <dbReference type="SAM" id="Phobius"/>
    </source>
</evidence>
<keyword evidence="5 7" id="KW-1133">Transmembrane helix</keyword>
<evidence type="ECO:0000256" key="2">
    <source>
        <dbReference type="ARBA" id="ARBA00022448"/>
    </source>
</evidence>
<evidence type="ECO:0000256" key="4">
    <source>
        <dbReference type="ARBA" id="ARBA00022970"/>
    </source>
</evidence>